<evidence type="ECO:0000256" key="5">
    <source>
        <dbReference type="SAM" id="SignalP"/>
    </source>
</evidence>
<sequence length="267" mass="30056">MATKSVTALVVFLSFVAGTVRGQGTGTGNGNKTEITHHVMSTNFPQPYPPNTHQQWNYSMDHGQWTVIFRTVDIEQSRRCQKDYLYIYDGASSEHPEKRLCDKLENMADFRTTHSSIRIVFHSDDTGQAQGFDLNVVHIPNEDYYNELLLKRHAQAAKMSVVQVVDSSNSSDLLIPLTVTLVILFSVLISLTVYLLVCLRRKKSHANDTILAIQPHRPSTPSNITSGRRYTRQLSVDSDNLSHLLPSNKPEAHSQKQPDSPGYNSYI</sequence>
<comment type="caution">
    <text evidence="2">Lacks conserved residue(s) required for the propagation of feature annotation.</text>
</comment>
<proteinExistence type="predicted"/>
<keyword evidence="4" id="KW-0472">Membrane</keyword>
<feature type="transmembrane region" description="Helical" evidence="4">
    <location>
        <begin position="173"/>
        <end position="197"/>
    </location>
</feature>
<keyword evidence="4" id="KW-0812">Transmembrane</keyword>
<feature type="compositionally biased region" description="Polar residues" evidence="3">
    <location>
        <begin position="257"/>
        <end position="267"/>
    </location>
</feature>
<feature type="chain" id="PRO_5012871667" evidence="5">
    <location>
        <begin position="23"/>
        <end position="267"/>
    </location>
</feature>
<dbReference type="GO" id="GO:0004252">
    <property type="term" value="F:serine-type endopeptidase activity"/>
    <property type="evidence" value="ECO:0007669"/>
    <property type="project" value="TreeGrafter"/>
</dbReference>
<dbReference type="PANTHER" id="PTHR24255">
    <property type="entry name" value="COMPLEMENT COMPONENT 1, S SUBCOMPONENT-RELATED"/>
    <property type="match status" value="1"/>
</dbReference>
<dbReference type="Pfam" id="PF00431">
    <property type="entry name" value="CUB"/>
    <property type="match status" value="1"/>
</dbReference>
<evidence type="ECO:0000256" key="2">
    <source>
        <dbReference type="PROSITE-ProRule" id="PRU00059"/>
    </source>
</evidence>
<evidence type="ECO:0000259" key="6">
    <source>
        <dbReference type="PROSITE" id="PS01180"/>
    </source>
</evidence>
<dbReference type="Proteomes" id="UP000242188">
    <property type="component" value="Unassembled WGS sequence"/>
</dbReference>
<dbReference type="InterPro" id="IPR000859">
    <property type="entry name" value="CUB_dom"/>
</dbReference>
<dbReference type="InterPro" id="IPR035914">
    <property type="entry name" value="Sperma_CUB_dom_sf"/>
</dbReference>
<dbReference type="CDD" id="cd00041">
    <property type="entry name" value="CUB"/>
    <property type="match status" value="1"/>
</dbReference>
<evidence type="ECO:0000256" key="4">
    <source>
        <dbReference type="SAM" id="Phobius"/>
    </source>
</evidence>
<dbReference type="AlphaFoldDB" id="A0A210Q4M1"/>
<reference evidence="7 8" key="1">
    <citation type="journal article" date="2017" name="Nat. Ecol. Evol.">
        <title>Scallop genome provides insights into evolution of bilaterian karyotype and development.</title>
        <authorList>
            <person name="Wang S."/>
            <person name="Zhang J."/>
            <person name="Jiao W."/>
            <person name="Li J."/>
            <person name="Xun X."/>
            <person name="Sun Y."/>
            <person name="Guo X."/>
            <person name="Huan P."/>
            <person name="Dong B."/>
            <person name="Zhang L."/>
            <person name="Hu X."/>
            <person name="Sun X."/>
            <person name="Wang J."/>
            <person name="Zhao C."/>
            <person name="Wang Y."/>
            <person name="Wang D."/>
            <person name="Huang X."/>
            <person name="Wang R."/>
            <person name="Lv J."/>
            <person name="Li Y."/>
            <person name="Zhang Z."/>
            <person name="Liu B."/>
            <person name="Lu W."/>
            <person name="Hui Y."/>
            <person name="Liang J."/>
            <person name="Zhou Z."/>
            <person name="Hou R."/>
            <person name="Li X."/>
            <person name="Liu Y."/>
            <person name="Li H."/>
            <person name="Ning X."/>
            <person name="Lin Y."/>
            <person name="Zhao L."/>
            <person name="Xing Q."/>
            <person name="Dou J."/>
            <person name="Li Y."/>
            <person name="Mao J."/>
            <person name="Guo H."/>
            <person name="Dou H."/>
            <person name="Li T."/>
            <person name="Mu C."/>
            <person name="Jiang W."/>
            <person name="Fu Q."/>
            <person name="Fu X."/>
            <person name="Miao Y."/>
            <person name="Liu J."/>
            <person name="Yu Q."/>
            <person name="Li R."/>
            <person name="Liao H."/>
            <person name="Li X."/>
            <person name="Kong Y."/>
            <person name="Jiang Z."/>
            <person name="Chourrout D."/>
            <person name="Li R."/>
            <person name="Bao Z."/>
        </authorList>
    </citation>
    <scope>NUCLEOTIDE SEQUENCE [LARGE SCALE GENOMIC DNA]</scope>
    <source>
        <strain evidence="7 8">PY_sf001</strain>
    </source>
</reference>
<keyword evidence="4" id="KW-1133">Transmembrane helix</keyword>
<gene>
    <name evidence="7" type="ORF">KP79_PYT16759</name>
</gene>
<dbReference type="OrthoDB" id="6514358at2759"/>
<name>A0A210Q4M1_MIZYE</name>
<keyword evidence="7" id="KW-0449">Lipoprotein</keyword>
<organism evidence="7 8">
    <name type="scientific">Mizuhopecten yessoensis</name>
    <name type="common">Japanese scallop</name>
    <name type="synonym">Patinopecten yessoensis</name>
    <dbReference type="NCBI Taxonomy" id="6573"/>
    <lineage>
        <taxon>Eukaryota</taxon>
        <taxon>Metazoa</taxon>
        <taxon>Spiralia</taxon>
        <taxon>Lophotrochozoa</taxon>
        <taxon>Mollusca</taxon>
        <taxon>Bivalvia</taxon>
        <taxon>Autobranchia</taxon>
        <taxon>Pteriomorphia</taxon>
        <taxon>Pectinida</taxon>
        <taxon>Pectinoidea</taxon>
        <taxon>Pectinidae</taxon>
        <taxon>Mizuhopecten</taxon>
    </lineage>
</organism>
<dbReference type="GO" id="GO:0005615">
    <property type="term" value="C:extracellular space"/>
    <property type="evidence" value="ECO:0007669"/>
    <property type="project" value="TreeGrafter"/>
</dbReference>
<dbReference type="Gene3D" id="2.60.120.290">
    <property type="entry name" value="Spermadhesin, CUB domain"/>
    <property type="match status" value="1"/>
</dbReference>
<keyword evidence="1" id="KW-1015">Disulfide bond</keyword>
<comment type="caution">
    <text evidence="7">The sequence shown here is derived from an EMBL/GenBank/DDBJ whole genome shotgun (WGS) entry which is preliminary data.</text>
</comment>
<keyword evidence="5" id="KW-0732">Signal</keyword>
<protein>
    <submittedName>
        <fullName evidence="7">Low-density lipoprotein receptor-related protein 3</fullName>
    </submittedName>
</protein>
<dbReference type="SUPFAM" id="SSF49854">
    <property type="entry name" value="Spermadhesin, CUB domain"/>
    <property type="match status" value="1"/>
</dbReference>
<feature type="region of interest" description="Disordered" evidence="3">
    <location>
        <begin position="241"/>
        <end position="267"/>
    </location>
</feature>
<evidence type="ECO:0000256" key="3">
    <source>
        <dbReference type="SAM" id="MobiDB-lite"/>
    </source>
</evidence>
<dbReference type="EMBL" id="NEDP02005031">
    <property type="protein sequence ID" value="OWF43677.1"/>
    <property type="molecule type" value="Genomic_DNA"/>
</dbReference>
<dbReference type="PANTHER" id="PTHR24255:SF31">
    <property type="entry name" value="CUBILIN-LIKE PROTEIN"/>
    <property type="match status" value="1"/>
</dbReference>
<accession>A0A210Q4M1</accession>
<dbReference type="PROSITE" id="PS01180">
    <property type="entry name" value="CUB"/>
    <property type="match status" value="1"/>
</dbReference>
<evidence type="ECO:0000256" key="1">
    <source>
        <dbReference type="ARBA" id="ARBA00023157"/>
    </source>
</evidence>
<keyword evidence="7" id="KW-0675">Receptor</keyword>
<evidence type="ECO:0000313" key="7">
    <source>
        <dbReference type="EMBL" id="OWF43677.1"/>
    </source>
</evidence>
<evidence type="ECO:0000313" key="8">
    <source>
        <dbReference type="Proteomes" id="UP000242188"/>
    </source>
</evidence>
<feature type="domain" description="CUB" evidence="6">
    <location>
        <begin position="27"/>
        <end position="139"/>
    </location>
</feature>
<keyword evidence="8" id="KW-1185">Reference proteome</keyword>
<feature type="signal peptide" evidence="5">
    <location>
        <begin position="1"/>
        <end position="22"/>
    </location>
</feature>
<dbReference type="SMART" id="SM00042">
    <property type="entry name" value="CUB"/>
    <property type="match status" value="1"/>
</dbReference>